<dbReference type="GO" id="GO:0006952">
    <property type="term" value="P:defense response"/>
    <property type="evidence" value="ECO:0007669"/>
    <property type="project" value="TreeGrafter"/>
</dbReference>
<dbReference type="InterPro" id="IPR013121">
    <property type="entry name" value="Fe_red_NAD-bd_6"/>
</dbReference>
<dbReference type="FunFam" id="3.40.50.80:FF:000004">
    <property type="entry name" value="NADPH oxidase isoform 2"/>
    <property type="match status" value="1"/>
</dbReference>
<keyword evidence="2" id="KW-1003">Cell membrane</keyword>
<evidence type="ECO:0000256" key="2">
    <source>
        <dbReference type="ARBA" id="ARBA00022475"/>
    </source>
</evidence>
<evidence type="ECO:0000256" key="3">
    <source>
        <dbReference type="ARBA" id="ARBA00022617"/>
    </source>
</evidence>
<dbReference type="PRINTS" id="PR00466">
    <property type="entry name" value="GP91PHOX"/>
</dbReference>
<dbReference type="FunFam" id="2.40.30.10:FF:000030">
    <property type="entry name" value="cytochrome b-245 heavy chain"/>
    <property type="match status" value="1"/>
</dbReference>
<dbReference type="InterPro" id="IPR017927">
    <property type="entry name" value="FAD-bd_FR_type"/>
</dbReference>
<dbReference type="AlphaFoldDB" id="A0A8D2LUJ3"/>
<dbReference type="Pfam" id="PF08022">
    <property type="entry name" value="FAD_binding_8"/>
    <property type="match status" value="1"/>
</dbReference>
<dbReference type="Gene3D" id="3.40.50.80">
    <property type="entry name" value="Nucleotide-binding domain of ferredoxin-NADP reductase (FNR) module"/>
    <property type="match status" value="1"/>
</dbReference>
<sequence length="517" mass="59511">MVYWILNESLSVLLFLLWLGMNIYLFIDTFNWYEEEYAYLYTRVILGCNRGVLRRQLDKNITFHKTVAYGVAVNASKISNSIFLKASQCLFRNIETEQVRRGLLAVALILVPINCFPLLFQNTVTEILTTIAGTTGLLITVSFILIMTSSTEIITRSFYEVFWYTHHLFVVFFIGLVVHGTGWLIRGQTTLSLLLHNVTYCKDHYLEWEISAQCPLPQFSGKAPVAWKWVLGPGILYIGERIIRFWRFQQEVVILKVVSHSSGVLEFHLKKRGFKMKPGQYIFLQCPAVSQLEWHPFTLTSAPEDDFFSVHIRSVGDWTEALFIAEEDFCPITVDGPFGAAVTDVFWYQISVCIAAGIGVTPFASILKSIWYKCCHRNAELKLEKVYFYWICRDPSAFEWFADLLCLLEAQMAKKGKAHFLSYHIFLTSWDESQAAHIALHHDEKVDVITGLRQKTFYGRPNWDTEFKQIAENHPSGSIGVFFCGPKALSQTLQKMCSWYSSADPRGVQFYYNKESF</sequence>
<evidence type="ECO:0000256" key="9">
    <source>
        <dbReference type="ARBA" id="ARBA00023136"/>
    </source>
</evidence>
<feature type="transmembrane region" description="Helical" evidence="12">
    <location>
        <begin position="102"/>
        <end position="121"/>
    </location>
</feature>
<dbReference type="SUPFAM" id="SSF52343">
    <property type="entry name" value="Ferredoxin reductase-like, C-terminal NADP-linked domain"/>
    <property type="match status" value="1"/>
</dbReference>
<feature type="domain" description="FAD-binding FR-type" evidence="13">
    <location>
        <begin position="247"/>
        <end position="344"/>
    </location>
</feature>
<dbReference type="InterPro" id="IPR013130">
    <property type="entry name" value="Fe3_Rdtase_TM_dom"/>
</dbReference>
<reference evidence="14" key="2">
    <citation type="submission" date="2025-09" db="UniProtKB">
        <authorList>
            <consortium name="Ensembl"/>
        </authorList>
    </citation>
    <scope>IDENTIFICATION</scope>
</reference>
<evidence type="ECO:0000256" key="11">
    <source>
        <dbReference type="ARBA" id="ARBA00049908"/>
    </source>
</evidence>
<evidence type="ECO:0000256" key="5">
    <source>
        <dbReference type="ARBA" id="ARBA00022723"/>
    </source>
</evidence>
<keyword evidence="3" id="KW-0349">Heme</keyword>
<dbReference type="GO" id="GO:0043020">
    <property type="term" value="C:NADPH oxidase complex"/>
    <property type="evidence" value="ECO:0007669"/>
    <property type="project" value="TreeGrafter"/>
</dbReference>
<feature type="transmembrane region" description="Helical" evidence="12">
    <location>
        <begin position="127"/>
        <end position="149"/>
    </location>
</feature>
<keyword evidence="6 12" id="KW-1133">Transmembrane helix</keyword>
<comment type="catalytic activity">
    <reaction evidence="11">
        <text>NADPH + 2 O2 = 2 superoxide + NADP(+) + H(+)</text>
        <dbReference type="Rhea" id="RHEA:63180"/>
        <dbReference type="ChEBI" id="CHEBI:15378"/>
        <dbReference type="ChEBI" id="CHEBI:15379"/>
        <dbReference type="ChEBI" id="CHEBI:18421"/>
        <dbReference type="ChEBI" id="CHEBI:57783"/>
        <dbReference type="ChEBI" id="CHEBI:58349"/>
    </reaction>
</comment>
<keyword evidence="9 12" id="KW-0472">Membrane</keyword>
<keyword evidence="4 12" id="KW-0812">Transmembrane</keyword>
<dbReference type="InterPro" id="IPR039261">
    <property type="entry name" value="FNR_nucleotide-bd"/>
</dbReference>
<dbReference type="Pfam" id="PF01794">
    <property type="entry name" value="Ferric_reduct"/>
    <property type="match status" value="1"/>
</dbReference>
<keyword evidence="15" id="KW-1185">Reference proteome</keyword>
<evidence type="ECO:0000256" key="1">
    <source>
        <dbReference type="ARBA" id="ARBA00004651"/>
    </source>
</evidence>
<proteinExistence type="predicted"/>
<dbReference type="InterPro" id="IPR017938">
    <property type="entry name" value="Riboflavin_synthase-like_b-brl"/>
</dbReference>
<protein>
    <submittedName>
        <fullName evidence="14">NADPH oxidase 3</fullName>
    </submittedName>
</protein>
<dbReference type="InterPro" id="IPR013112">
    <property type="entry name" value="FAD-bd_8"/>
</dbReference>
<dbReference type="SFLD" id="SFLDG01168">
    <property type="entry name" value="Ferric_reductase_subgroup_(FRE"/>
    <property type="match status" value="1"/>
</dbReference>
<feature type="transmembrane region" description="Helical" evidence="12">
    <location>
        <begin position="12"/>
        <end position="33"/>
    </location>
</feature>
<keyword evidence="8" id="KW-0408">Iron</keyword>
<name>A0A8D2LUJ3_VARKO</name>
<gene>
    <name evidence="14" type="primary">NOX3</name>
</gene>
<dbReference type="GO" id="GO:0042554">
    <property type="term" value="P:superoxide anion generation"/>
    <property type="evidence" value="ECO:0007669"/>
    <property type="project" value="TreeGrafter"/>
</dbReference>
<feature type="transmembrane region" description="Helical" evidence="12">
    <location>
        <begin position="346"/>
        <end position="367"/>
    </location>
</feature>
<reference evidence="14" key="1">
    <citation type="submission" date="2025-08" db="UniProtKB">
        <authorList>
            <consortium name="Ensembl"/>
        </authorList>
    </citation>
    <scope>IDENTIFICATION</scope>
</reference>
<evidence type="ECO:0000313" key="15">
    <source>
        <dbReference type="Proteomes" id="UP000694545"/>
    </source>
</evidence>
<dbReference type="CDD" id="cd06186">
    <property type="entry name" value="NOX_Duox_like_FAD_NADP"/>
    <property type="match status" value="1"/>
</dbReference>
<dbReference type="Proteomes" id="UP000694545">
    <property type="component" value="Unplaced"/>
</dbReference>
<evidence type="ECO:0000259" key="13">
    <source>
        <dbReference type="PROSITE" id="PS51384"/>
    </source>
</evidence>
<evidence type="ECO:0000256" key="12">
    <source>
        <dbReference type="SAM" id="Phobius"/>
    </source>
</evidence>
<dbReference type="SFLD" id="SFLDS00052">
    <property type="entry name" value="Ferric_Reductase_Domain"/>
    <property type="match status" value="1"/>
</dbReference>
<keyword evidence="10" id="KW-0325">Glycoprotein</keyword>
<accession>A0A8D2LUJ3</accession>
<feature type="transmembrane region" description="Helical" evidence="12">
    <location>
        <begin position="161"/>
        <end position="185"/>
    </location>
</feature>
<evidence type="ECO:0000256" key="4">
    <source>
        <dbReference type="ARBA" id="ARBA00022692"/>
    </source>
</evidence>
<dbReference type="GO" id="GO:0046872">
    <property type="term" value="F:metal ion binding"/>
    <property type="evidence" value="ECO:0007669"/>
    <property type="project" value="UniProtKB-KW"/>
</dbReference>
<comment type="subcellular location">
    <subcellularLocation>
        <location evidence="1">Cell membrane</location>
        <topology evidence="1">Multi-pass membrane protein</topology>
    </subcellularLocation>
</comment>
<dbReference type="Pfam" id="PF08030">
    <property type="entry name" value="NAD_binding_6"/>
    <property type="match status" value="1"/>
</dbReference>
<organism evidence="14 15">
    <name type="scientific">Varanus komodoensis</name>
    <name type="common">Komodo dragon</name>
    <dbReference type="NCBI Taxonomy" id="61221"/>
    <lineage>
        <taxon>Eukaryota</taxon>
        <taxon>Metazoa</taxon>
        <taxon>Chordata</taxon>
        <taxon>Craniata</taxon>
        <taxon>Vertebrata</taxon>
        <taxon>Euteleostomi</taxon>
        <taxon>Lepidosauria</taxon>
        <taxon>Squamata</taxon>
        <taxon>Bifurcata</taxon>
        <taxon>Unidentata</taxon>
        <taxon>Episquamata</taxon>
        <taxon>Toxicofera</taxon>
        <taxon>Anguimorpha</taxon>
        <taxon>Paleoanguimorpha</taxon>
        <taxon>Varanoidea</taxon>
        <taxon>Varanidae</taxon>
        <taxon>Varanus</taxon>
    </lineage>
</organism>
<evidence type="ECO:0000256" key="7">
    <source>
        <dbReference type="ARBA" id="ARBA00023002"/>
    </source>
</evidence>
<evidence type="ECO:0000256" key="10">
    <source>
        <dbReference type="ARBA" id="ARBA00023180"/>
    </source>
</evidence>
<dbReference type="SUPFAM" id="SSF63380">
    <property type="entry name" value="Riboflavin synthase domain-like"/>
    <property type="match status" value="1"/>
</dbReference>
<dbReference type="InterPro" id="IPR000778">
    <property type="entry name" value="Cyt_b245_heavy_chain"/>
</dbReference>
<dbReference type="Gene3D" id="2.40.30.10">
    <property type="entry name" value="Translation factors"/>
    <property type="match status" value="1"/>
</dbReference>
<keyword evidence="7" id="KW-0560">Oxidoreductase</keyword>
<dbReference type="PROSITE" id="PS51384">
    <property type="entry name" value="FAD_FR"/>
    <property type="match status" value="1"/>
</dbReference>
<dbReference type="GO" id="GO:0016175">
    <property type="term" value="F:superoxide-generating NAD(P)H oxidase activity"/>
    <property type="evidence" value="ECO:0007669"/>
    <property type="project" value="TreeGrafter"/>
</dbReference>
<evidence type="ECO:0000313" key="14">
    <source>
        <dbReference type="Ensembl" id="ENSVKKP00000027009.1"/>
    </source>
</evidence>
<keyword evidence="5" id="KW-0479">Metal-binding</keyword>
<evidence type="ECO:0000256" key="8">
    <source>
        <dbReference type="ARBA" id="ARBA00023004"/>
    </source>
</evidence>
<evidence type="ECO:0000256" key="6">
    <source>
        <dbReference type="ARBA" id="ARBA00022989"/>
    </source>
</evidence>
<dbReference type="Ensembl" id="ENSVKKT00000027669.1">
    <property type="protein sequence ID" value="ENSVKKP00000027009.1"/>
    <property type="gene ID" value="ENSVKKG00000017584.1"/>
</dbReference>
<dbReference type="InterPro" id="IPR050369">
    <property type="entry name" value="RBOH/FRE"/>
</dbReference>
<dbReference type="PANTHER" id="PTHR11972:SF12">
    <property type="entry name" value="NADPH OXIDASE 3"/>
    <property type="match status" value="1"/>
</dbReference>
<dbReference type="PANTHER" id="PTHR11972">
    <property type="entry name" value="NADPH OXIDASE"/>
    <property type="match status" value="1"/>
</dbReference>